<feature type="compositionally biased region" description="Basic and acidic residues" evidence="7">
    <location>
        <begin position="33"/>
        <end position="59"/>
    </location>
</feature>
<keyword evidence="4 8" id="KW-1133">Transmembrane helix</keyword>
<keyword evidence="5 8" id="KW-0472">Membrane</keyword>
<dbReference type="AlphaFoldDB" id="A0A9P4MCL1"/>
<feature type="transmembrane region" description="Helical" evidence="8">
    <location>
        <begin position="331"/>
        <end position="351"/>
    </location>
</feature>
<gene>
    <name evidence="10" type="ORF">K461DRAFT_288710</name>
</gene>
<keyword evidence="11" id="KW-1185">Reference proteome</keyword>
<feature type="transmembrane region" description="Helical" evidence="8">
    <location>
        <begin position="421"/>
        <end position="444"/>
    </location>
</feature>
<dbReference type="Proteomes" id="UP000799439">
    <property type="component" value="Unassembled WGS sequence"/>
</dbReference>
<protein>
    <submittedName>
        <fullName evidence="10">Allantoate permease</fullName>
    </submittedName>
</protein>
<dbReference type="GO" id="GO:0022857">
    <property type="term" value="F:transmembrane transporter activity"/>
    <property type="evidence" value="ECO:0007669"/>
    <property type="project" value="InterPro"/>
</dbReference>
<evidence type="ECO:0000313" key="11">
    <source>
        <dbReference type="Proteomes" id="UP000799439"/>
    </source>
</evidence>
<feature type="transmembrane region" description="Helical" evidence="8">
    <location>
        <begin position="103"/>
        <end position="124"/>
    </location>
</feature>
<evidence type="ECO:0000256" key="8">
    <source>
        <dbReference type="SAM" id="Phobius"/>
    </source>
</evidence>
<feature type="domain" description="Major facilitator superfamily (MFS) profile" evidence="9">
    <location>
        <begin position="103"/>
        <end position="516"/>
    </location>
</feature>
<feature type="region of interest" description="Disordered" evidence="7">
    <location>
        <begin position="1"/>
        <end position="59"/>
    </location>
</feature>
<dbReference type="InterPro" id="IPR020846">
    <property type="entry name" value="MFS_dom"/>
</dbReference>
<feature type="transmembrane region" description="Helical" evidence="8">
    <location>
        <begin position="363"/>
        <end position="383"/>
    </location>
</feature>
<evidence type="ECO:0000259" key="9">
    <source>
        <dbReference type="PROSITE" id="PS50850"/>
    </source>
</evidence>
<evidence type="ECO:0000313" key="10">
    <source>
        <dbReference type="EMBL" id="KAF2147957.1"/>
    </source>
</evidence>
<evidence type="ECO:0000256" key="3">
    <source>
        <dbReference type="ARBA" id="ARBA00022692"/>
    </source>
</evidence>
<comment type="subcellular location">
    <subcellularLocation>
        <location evidence="1">Membrane</location>
        <topology evidence="1">Multi-pass membrane protein</topology>
    </subcellularLocation>
</comment>
<dbReference type="InterPro" id="IPR036259">
    <property type="entry name" value="MFS_trans_sf"/>
</dbReference>
<feature type="transmembrane region" description="Helical" evidence="8">
    <location>
        <begin position="144"/>
        <end position="163"/>
    </location>
</feature>
<dbReference type="Pfam" id="PF07690">
    <property type="entry name" value="MFS_1"/>
    <property type="match status" value="1"/>
</dbReference>
<proteinExistence type="inferred from homology"/>
<dbReference type="OrthoDB" id="6730379at2759"/>
<dbReference type="GO" id="GO:0016020">
    <property type="term" value="C:membrane"/>
    <property type="evidence" value="ECO:0007669"/>
    <property type="project" value="UniProtKB-SubCell"/>
</dbReference>
<feature type="transmembrane region" description="Helical" evidence="8">
    <location>
        <begin position="229"/>
        <end position="251"/>
    </location>
</feature>
<feature type="transmembrane region" description="Helical" evidence="8">
    <location>
        <begin position="170"/>
        <end position="188"/>
    </location>
</feature>
<evidence type="ECO:0000256" key="4">
    <source>
        <dbReference type="ARBA" id="ARBA00022989"/>
    </source>
</evidence>
<organism evidence="10 11">
    <name type="scientific">Myriangium duriaei CBS 260.36</name>
    <dbReference type="NCBI Taxonomy" id="1168546"/>
    <lineage>
        <taxon>Eukaryota</taxon>
        <taxon>Fungi</taxon>
        <taxon>Dikarya</taxon>
        <taxon>Ascomycota</taxon>
        <taxon>Pezizomycotina</taxon>
        <taxon>Dothideomycetes</taxon>
        <taxon>Dothideomycetidae</taxon>
        <taxon>Myriangiales</taxon>
        <taxon>Myriangiaceae</taxon>
        <taxon>Myriangium</taxon>
    </lineage>
</organism>
<evidence type="ECO:0000256" key="7">
    <source>
        <dbReference type="SAM" id="MobiDB-lite"/>
    </source>
</evidence>
<dbReference type="EMBL" id="ML996094">
    <property type="protein sequence ID" value="KAF2147957.1"/>
    <property type="molecule type" value="Genomic_DNA"/>
</dbReference>
<dbReference type="SUPFAM" id="SSF103473">
    <property type="entry name" value="MFS general substrate transporter"/>
    <property type="match status" value="1"/>
</dbReference>
<dbReference type="FunFam" id="1.20.1250.20:FF:000064">
    <property type="entry name" value="MFS allantoate transporter"/>
    <property type="match status" value="1"/>
</dbReference>
<feature type="transmembrane region" description="Helical" evidence="8">
    <location>
        <begin position="456"/>
        <end position="476"/>
    </location>
</feature>
<dbReference type="PANTHER" id="PTHR43791">
    <property type="entry name" value="PERMEASE-RELATED"/>
    <property type="match status" value="1"/>
</dbReference>
<comment type="caution">
    <text evidence="10">The sequence shown here is derived from an EMBL/GenBank/DDBJ whole genome shotgun (WGS) entry which is preliminary data.</text>
</comment>
<feature type="transmembrane region" description="Helical" evidence="8">
    <location>
        <begin position="263"/>
        <end position="283"/>
    </location>
</feature>
<evidence type="ECO:0000256" key="2">
    <source>
        <dbReference type="ARBA" id="ARBA00022448"/>
    </source>
</evidence>
<evidence type="ECO:0000256" key="1">
    <source>
        <dbReference type="ARBA" id="ARBA00004141"/>
    </source>
</evidence>
<feature type="compositionally biased region" description="Polar residues" evidence="7">
    <location>
        <begin position="1"/>
        <end position="10"/>
    </location>
</feature>
<feature type="transmembrane region" description="Helical" evidence="8">
    <location>
        <begin position="395"/>
        <end position="415"/>
    </location>
</feature>
<name>A0A9P4MCL1_9PEZI</name>
<sequence>MATNGESDAQLTALPTEHPATAPPRDIPLSETATKEVDTTLADDVRRSDSTTKDGAHKHAEEAVVPKDADQAYEFLHSADVDNSSDTSFVDLARLRRRIDWRLVPFLWLCYTMCWLDKSIINYANVMGLTQQLKLKGNEFSDSVTFFYTALTLAEIPTGFILNKVPAQKWLAINVILWGISTACVAAAKGYHSLLAARIFVAIFEAAVAPCLLLMVSQWYTKSEQATRFALWYTGLGVGQIIGGIQSYGFLHVHHPSFSGWRIMFVVMGCITVVVGFFTLFFVPETPMKAKYLANHEKAALLRHIAANRTGVSNTRFVAAQVIELLLDIQIWWLMAITCSVAITSGVIASYSSTLLKNFGYSAYNSALLNAISGVVSIFAALASGYGVRKFGNRWAFIIAVILPSILGGALMTFMPRKHKSSILAGIYLVNTCTATLPIIYQWTAANIAGHTKRPVAMGFVTAAFGIASLIGPQTFRAKDAPLYQPARLTVLITLCFSAALTAGLAGYYTFENKRRDREGAQGEGKAEDELMWGNLTDKQNPAFRYVI</sequence>
<keyword evidence="3 8" id="KW-0812">Transmembrane</keyword>
<accession>A0A9P4MCL1</accession>
<evidence type="ECO:0000256" key="5">
    <source>
        <dbReference type="ARBA" id="ARBA00023136"/>
    </source>
</evidence>
<keyword evidence="2" id="KW-0813">Transport</keyword>
<comment type="similarity">
    <text evidence="6">Belongs to the major facilitator superfamily. Allantoate permease family.</text>
</comment>
<dbReference type="PANTHER" id="PTHR43791:SF40">
    <property type="entry name" value="THIAMINE PATHWAY TRANSPORTER THI73"/>
    <property type="match status" value="1"/>
</dbReference>
<dbReference type="PROSITE" id="PS50850">
    <property type="entry name" value="MFS"/>
    <property type="match status" value="1"/>
</dbReference>
<dbReference type="InterPro" id="IPR011701">
    <property type="entry name" value="MFS"/>
</dbReference>
<evidence type="ECO:0000256" key="6">
    <source>
        <dbReference type="ARBA" id="ARBA00037968"/>
    </source>
</evidence>
<feature type="transmembrane region" description="Helical" evidence="8">
    <location>
        <begin position="194"/>
        <end position="217"/>
    </location>
</feature>
<dbReference type="Gene3D" id="1.20.1250.20">
    <property type="entry name" value="MFS general substrate transporter like domains"/>
    <property type="match status" value="2"/>
</dbReference>
<feature type="transmembrane region" description="Helical" evidence="8">
    <location>
        <begin position="488"/>
        <end position="511"/>
    </location>
</feature>
<reference evidence="10" key="1">
    <citation type="journal article" date="2020" name="Stud. Mycol.">
        <title>101 Dothideomycetes genomes: a test case for predicting lifestyles and emergence of pathogens.</title>
        <authorList>
            <person name="Haridas S."/>
            <person name="Albert R."/>
            <person name="Binder M."/>
            <person name="Bloem J."/>
            <person name="Labutti K."/>
            <person name="Salamov A."/>
            <person name="Andreopoulos B."/>
            <person name="Baker S."/>
            <person name="Barry K."/>
            <person name="Bills G."/>
            <person name="Bluhm B."/>
            <person name="Cannon C."/>
            <person name="Castanera R."/>
            <person name="Culley D."/>
            <person name="Daum C."/>
            <person name="Ezra D."/>
            <person name="Gonzalez J."/>
            <person name="Henrissat B."/>
            <person name="Kuo A."/>
            <person name="Liang C."/>
            <person name="Lipzen A."/>
            <person name="Lutzoni F."/>
            <person name="Magnuson J."/>
            <person name="Mondo S."/>
            <person name="Nolan M."/>
            <person name="Ohm R."/>
            <person name="Pangilinan J."/>
            <person name="Park H.-J."/>
            <person name="Ramirez L."/>
            <person name="Alfaro M."/>
            <person name="Sun H."/>
            <person name="Tritt A."/>
            <person name="Yoshinaga Y."/>
            <person name="Zwiers L.-H."/>
            <person name="Turgeon B."/>
            <person name="Goodwin S."/>
            <person name="Spatafora J."/>
            <person name="Crous P."/>
            <person name="Grigoriev I."/>
        </authorList>
    </citation>
    <scope>NUCLEOTIDE SEQUENCE</scope>
    <source>
        <strain evidence="10">CBS 260.36</strain>
    </source>
</reference>